<evidence type="ECO:0000256" key="1">
    <source>
        <dbReference type="ARBA" id="ARBA00004141"/>
    </source>
</evidence>
<evidence type="ECO:0000256" key="3">
    <source>
        <dbReference type="ARBA" id="ARBA00022989"/>
    </source>
</evidence>
<reference evidence="8 9" key="1">
    <citation type="submission" date="2016-09" db="EMBL/GenBank/DDBJ databases">
        <title>Chromobacterium muskegensis sp. nov., an insecticidal bacterium isolated from Sphagnum bogs.</title>
        <authorList>
            <person name="Sparks M.E."/>
            <person name="Blackburn M.B."/>
            <person name="Gundersen-Rindal D.E."/>
            <person name="Mitchell A."/>
            <person name="Farrar R."/>
            <person name="Kuhar D."/>
        </authorList>
    </citation>
    <scope>NUCLEOTIDE SEQUENCE [LARGE SCALE GENOMIC DNA]</scope>
    <source>
        <strain evidence="7 9">14B-1</strain>
        <strain evidence="6 8">37-2</strain>
    </source>
</reference>
<dbReference type="PANTHER" id="PTHR43701:SF2">
    <property type="entry name" value="MEMBRANE TRANSPORTER PROTEIN YJNA-RELATED"/>
    <property type="match status" value="1"/>
</dbReference>
<evidence type="ECO:0000256" key="4">
    <source>
        <dbReference type="ARBA" id="ARBA00023136"/>
    </source>
</evidence>
<evidence type="ECO:0000313" key="6">
    <source>
        <dbReference type="EMBL" id="OHX12121.1"/>
    </source>
</evidence>
<feature type="transmembrane region" description="Helical" evidence="5">
    <location>
        <begin position="185"/>
        <end position="206"/>
    </location>
</feature>
<dbReference type="Proteomes" id="UP000180088">
    <property type="component" value="Unassembled WGS sequence"/>
</dbReference>
<feature type="transmembrane region" description="Helical" evidence="5">
    <location>
        <begin position="143"/>
        <end position="173"/>
    </location>
</feature>
<keyword evidence="2 5" id="KW-0812">Transmembrane</keyword>
<dbReference type="OrthoDB" id="7031597at2"/>
<dbReference type="InterPro" id="IPR051598">
    <property type="entry name" value="TSUP/Inactive_protease-like"/>
</dbReference>
<keyword evidence="5" id="KW-1003">Cell membrane</keyword>
<dbReference type="Proteomes" id="UP000180280">
    <property type="component" value="Unassembled WGS sequence"/>
</dbReference>
<evidence type="ECO:0000256" key="5">
    <source>
        <dbReference type="RuleBase" id="RU363041"/>
    </source>
</evidence>
<feature type="transmembrane region" description="Helical" evidence="5">
    <location>
        <begin position="91"/>
        <end position="110"/>
    </location>
</feature>
<keyword evidence="3 5" id="KW-1133">Transmembrane helix</keyword>
<keyword evidence="4 5" id="KW-0472">Membrane</keyword>
<evidence type="ECO:0000313" key="8">
    <source>
        <dbReference type="Proteomes" id="UP000180088"/>
    </source>
</evidence>
<accession>A0A1S1WXU8</accession>
<dbReference type="AlphaFoldDB" id="A0A1S1WXU8"/>
<evidence type="ECO:0000313" key="7">
    <source>
        <dbReference type="EMBL" id="OHX21795.1"/>
    </source>
</evidence>
<dbReference type="InterPro" id="IPR002781">
    <property type="entry name" value="TM_pro_TauE-like"/>
</dbReference>
<dbReference type="PANTHER" id="PTHR43701">
    <property type="entry name" value="MEMBRANE TRANSPORTER PROTEIN MJ0441-RELATED"/>
    <property type="match status" value="1"/>
</dbReference>
<evidence type="ECO:0000313" key="9">
    <source>
        <dbReference type="Proteomes" id="UP000180280"/>
    </source>
</evidence>
<sequence length="265" mass="26881">MLLMLVLGALIGAVLGLTGAGGGILAIPALMASQGWTLPQAAPVALLAVAAGAGLGAYEGWRRQLVRYRAAAWMAASGVPFAMLGTRAAHLLPAPLLSSLFALAMLIVAARSWRSAGSAAAAQHGRAAPCRLNPDTGRLRWNLAGACALAGIGALTGFLTGLLGVGGGFVIVPALRRLSNLSMQAIVATSLLVIALVGGGGVLAAWRHGVHIPALPSAVFVLAAMGGMLLGRRLIRRLSPPQVLRGFSLLVTAVAVALLHRAWSV</sequence>
<feature type="transmembrane region" description="Helical" evidence="5">
    <location>
        <begin position="42"/>
        <end position="61"/>
    </location>
</feature>
<feature type="transmembrane region" description="Helical" evidence="5">
    <location>
        <begin position="212"/>
        <end position="231"/>
    </location>
</feature>
<comment type="similarity">
    <text evidence="5">Belongs to the 4-toluene sulfonate uptake permease (TSUP) (TC 2.A.102) family.</text>
</comment>
<dbReference type="GO" id="GO:0005886">
    <property type="term" value="C:plasma membrane"/>
    <property type="evidence" value="ECO:0007669"/>
    <property type="project" value="UniProtKB-SubCell"/>
</dbReference>
<evidence type="ECO:0000256" key="2">
    <source>
        <dbReference type="ARBA" id="ARBA00022692"/>
    </source>
</evidence>
<organism evidence="6 8">
    <name type="scientific">Chromobacterium sphagni</name>
    <dbReference type="NCBI Taxonomy" id="1903179"/>
    <lineage>
        <taxon>Bacteria</taxon>
        <taxon>Pseudomonadati</taxon>
        <taxon>Pseudomonadota</taxon>
        <taxon>Betaproteobacteria</taxon>
        <taxon>Neisseriales</taxon>
        <taxon>Chromobacteriaceae</taxon>
        <taxon>Chromobacterium</taxon>
    </lineage>
</organism>
<protein>
    <recommendedName>
        <fullName evidence="5">Probable membrane transporter protein</fullName>
    </recommendedName>
</protein>
<feature type="transmembrane region" description="Helical" evidence="5">
    <location>
        <begin position="243"/>
        <end position="263"/>
    </location>
</feature>
<dbReference type="STRING" id="1903179.BI347_00395"/>
<gene>
    <name evidence="7" type="ORF">BI344_04620</name>
    <name evidence="6" type="ORF">BI347_00395</name>
</gene>
<comment type="caution">
    <text evidence="6">The sequence shown here is derived from an EMBL/GenBank/DDBJ whole genome shotgun (WGS) entry which is preliminary data.</text>
</comment>
<comment type="subcellular location">
    <subcellularLocation>
        <location evidence="5">Cell membrane</location>
        <topology evidence="5">Multi-pass membrane protein</topology>
    </subcellularLocation>
    <subcellularLocation>
        <location evidence="1">Membrane</location>
        <topology evidence="1">Multi-pass membrane protein</topology>
    </subcellularLocation>
</comment>
<proteinExistence type="inferred from homology"/>
<dbReference type="Pfam" id="PF01925">
    <property type="entry name" value="TauE"/>
    <property type="match status" value="1"/>
</dbReference>
<dbReference type="EMBL" id="MKCT01000001">
    <property type="protein sequence ID" value="OHX21795.1"/>
    <property type="molecule type" value="Genomic_DNA"/>
</dbReference>
<dbReference type="RefSeq" id="WP_071111748.1">
    <property type="nucleotide sequence ID" value="NZ_MKCS01000001.1"/>
</dbReference>
<name>A0A1S1WXU8_9NEIS</name>
<keyword evidence="9" id="KW-1185">Reference proteome</keyword>
<dbReference type="EMBL" id="MKCS01000001">
    <property type="protein sequence ID" value="OHX12121.1"/>
    <property type="molecule type" value="Genomic_DNA"/>
</dbReference>